<accession>A0A0C3SEX0</accession>
<dbReference type="SMART" id="SM00906">
    <property type="entry name" value="Fungal_trans"/>
    <property type="match status" value="1"/>
</dbReference>
<dbReference type="STRING" id="745531.A0A0C3SEX0"/>
<keyword evidence="2" id="KW-0479">Metal-binding</keyword>
<evidence type="ECO:0000256" key="1">
    <source>
        <dbReference type="ARBA" id="ARBA00004123"/>
    </source>
</evidence>
<feature type="domain" description="Xylanolytic transcriptional activator regulatory" evidence="6">
    <location>
        <begin position="293"/>
        <end position="375"/>
    </location>
</feature>
<dbReference type="AlphaFoldDB" id="A0A0C3SEX0"/>
<evidence type="ECO:0000256" key="3">
    <source>
        <dbReference type="ARBA" id="ARBA00023125"/>
    </source>
</evidence>
<keyword evidence="4" id="KW-0539">Nucleus</keyword>
<sequence length="743" mass="82531">MMPPPHGYPGMPMYAPYPPHPPPHMQMPGPPPPGFQHMHHFPPPVHTAPAPSIPRPPSPSTQEVRQTEPLPHDLSNSEALAKNFGVSAAIVGDLKLTPNAIDTEDLAVGSSGLASRRDRDIAAPHDSAKWVTVTTRASQASSPIMATPASDAPDIIWLPKDRDMVRNVLDAYFTRLNYHRPVFTRSTFEKTLETLYAGTAPHDPGYVCSLYLILALGTLSELNHRVNGAEKEGQTINPGPGLRKLLPADWPSSEEFFDRALAVKPDLRVTISSLQALILLHWYLYTERQGRTLWRLVGSMVRLAIELGLHHDPHVVPSEENPDALVFSEEECQLRIRLWAIVLLHDRGTSILLGRPLAIAPSDSNTPRPGRGKPNELSEHFSLSAPIAEIQADIINSLYAPTRQSADSIMRHASRILKSMVEFRRQLPDSYKWYFNGTDDWALEKRKKLVQDITEDEGLTLLKIGITRILLLRALFSSKELPFHSRLRALIDAIVTSHNIIVVHHQLIRFPDIAFFVSPIPLHIAAMVILYGHMSKCDRLPREVALEDVWMALDMLPSFRWRWERKDLKGGHPLIAKLAEEVLKVNLHQVSPTAPPMLISEADWDTDVAYSPKSQHPATPTLSSPYPPSPYTKSPTVGPTIKGSPGKPSMAHLHSTSSRDEKLAEVPPGLFYPFYPENPSTGSSTSALLNASQSISSFGFQPSQESFMLEEKDQAPATAGMHVWPPNGHTDGRNMQPPFNPMT</sequence>
<dbReference type="Pfam" id="PF04082">
    <property type="entry name" value="Fungal_trans"/>
    <property type="match status" value="1"/>
</dbReference>
<proteinExistence type="predicted"/>
<dbReference type="GO" id="GO:0003677">
    <property type="term" value="F:DNA binding"/>
    <property type="evidence" value="ECO:0007669"/>
    <property type="project" value="UniProtKB-KW"/>
</dbReference>
<dbReference type="InterPro" id="IPR007219">
    <property type="entry name" value="XnlR_reg_dom"/>
</dbReference>
<feature type="compositionally biased region" description="Pro residues" evidence="5">
    <location>
        <begin position="25"/>
        <end position="34"/>
    </location>
</feature>
<dbReference type="OrthoDB" id="4064873at2759"/>
<evidence type="ECO:0000313" key="8">
    <source>
        <dbReference type="Proteomes" id="UP000053257"/>
    </source>
</evidence>
<dbReference type="PANTHER" id="PTHR46910">
    <property type="entry name" value="TRANSCRIPTION FACTOR PDR1"/>
    <property type="match status" value="1"/>
</dbReference>
<dbReference type="GO" id="GO:0003700">
    <property type="term" value="F:DNA-binding transcription factor activity"/>
    <property type="evidence" value="ECO:0007669"/>
    <property type="project" value="InterPro"/>
</dbReference>
<name>A0A0C3SEX0_PHLG1</name>
<dbReference type="EMBL" id="KN840449">
    <property type="protein sequence ID" value="KIP11070.1"/>
    <property type="molecule type" value="Genomic_DNA"/>
</dbReference>
<dbReference type="PANTHER" id="PTHR46910:SF3">
    <property type="entry name" value="HALOTOLERANCE PROTEIN 9-RELATED"/>
    <property type="match status" value="1"/>
</dbReference>
<evidence type="ECO:0000256" key="5">
    <source>
        <dbReference type="SAM" id="MobiDB-lite"/>
    </source>
</evidence>
<dbReference type="InterPro" id="IPR050987">
    <property type="entry name" value="AtrR-like"/>
</dbReference>
<dbReference type="GO" id="GO:0008270">
    <property type="term" value="F:zinc ion binding"/>
    <property type="evidence" value="ECO:0007669"/>
    <property type="project" value="InterPro"/>
</dbReference>
<dbReference type="HOGENOM" id="CLU_008026_1_0_1"/>
<comment type="subcellular location">
    <subcellularLocation>
        <location evidence="1">Nucleus</location>
    </subcellularLocation>
</comment>
<reference evidence="7 8" key="1">
    <citation type="journal article" date="2014" name="PLoS Genet.">
        <title>Analysis of the Phlebiopsis gigantea genome, transcriptome and secretome provides insight into its pioneer colonization strategies of wood.</title>
        <authorList>
            <person name="Hori C."/>
            <person name="Ishida T."/>
            <person name="Igarashi K."/>
            <person name="Samejima M."/>
            <person name="Suzuki H."/>
            <person name="Master E."/>
            <person name="Ferreira P."/>
            <person name="Ruiz-Duenas F.J."/>
            <person name="Held B."/>
            <person name="Canessa P."/>
            <person name="Larrondo L.F."/>
            <person name="Schmoll M."/>
            <person name="Druzhinina I.S."/>
            <person name="Kubicek C.P."/>
            <person name="Gaskell J.A."/>
            <person name="Kersten P."/>
            <person name="St John F."/>
            <person name="Glasner J."/>
            <person name="Sabat G."/>
            <person name="Splinter BonDurant S."/>
            <person name="Syed K."/>
            <person name="Yadav J."/>
            <person name="Mgbeahuruike A.C."/>
            <person name="Kovalchuk A."/>
            <person name="Asiegbu F.O."/>
            <person name="Lackner G."/>
            <person name="Hoffmeister D."/>
            <person name="Rencoret J."/>
            <person name="Gutierrez A."/>
            <person name="Sun H."/>
            <person name="Lindquist E."/>
            <person name="Barry K."/>
            <person name="Riley R."/>
            <person name="Grigoriev I.V."/>
            <person name="Henrissat B."/>
            <person name="Kues U."/>
            <person name="Berka R.M."/>
            <person name="Martinez A.T."/>
            <person name="Covert S.F."/>
            <person name="Blanchette R.A."/>
            <person name="Cullen D."/>
        </authorList>
    </citation>
    <scope>NUCLEOTIDE SEQUENCE [LARGE SCALE GENOMIC DNA]</scope>
    <source>
        <strain evidence="7 8">11061_1 CR5-6</strain>
    </source>
</reference>
<evidence type="ECO:0000256" key="4">
    <source>
        <dbReference type="ARBA" id="ARBA00023242"/>
    </source>
</evidence>
<evidence type="ECO:0000313" key="7">
    <source>
        <dbReference type="EMBL" id="KIP11070.1"/>
    </source>
</evidence>
<feature type="region of interest" description="Disordered" evidence="5">
    <location>
        <begin position="609"/>
        <end position="657"/>
    </location>
</feature>
<keyword evidence="8" id="KW-1185">Reference proteome</keyword>
<organism evidence="7 8">
    <name type="scientific">Phlebiopsis gigantea (strain 11061_1 CR5-6)</name>
    <name type="common">White-rot fungus</name>
    <name type="synonym">Peniophora gigantea</name>
    <dbReference type="NCBI Taxonomy" id="745531"/>
    <lineage>
        <taxon>Eukaryota</taxon>
        <taxon>Fungi</taxon>
        <taxon>Dikarya</taxon>
        <taxon>Basidiomycota</taxon>
        <taxon>Agaricomycotina</taxon>
        <taxon>Agaricomycetes</taxon>
        <taxon>Polyporales</taxon>
        <taxon>Phanerochaetaceae</taxon>
        <taxon>Phlebiopsis</taxon>
    </lineage>
</organism>
<evidence type="ECO:0000259" key="6">
    <source>
        <dbReference type="SMART" id="SM00906"/>
    </source>
</evidence>
<dbReference type="GO" id="GO:0005634">
    <property type="term" value="C:nucleus"/>
    <property type="evidence" value="ECO:0007669"/>
    <property type="project" value="UniProtKB-SubCell"/>
</dbReference>
<dbReference type="Proteomes" id="UP000053257">
    <property type="component" value="Unassembled WGS sequence"/>
</dbReference>
<dbReference type="CDD" id="cd12148">
    <property type="entry name" value="fungal_TF_MHR"/>
    <property type="match status" value="1"/>
</dbReference>
<feature type="compositionally biased region" description="Pro residues" evidence="5">
    <location>
        <begin position="41"/>
        <end position="59"/>
    </location>
</feature>
<dbReference type="GO" id="GO:0006351">
    <property type="term" value="P:DNA-templated transcription"/>
    <property type="evidence" value="ECO:0007669"/>
    <property type="project" value="InterPro"/>
</dbReference>
<gene>
    <name evidence="7" type="ORF">PHLGIDRAFT_84228</name>
</gene>
<feature type="region of interest" description="Disordered" evidence="5">
    <location>
        <begin position="25"/>
        <end position="71"/>
    </location>
</feature>
<evidence type="ECO:0000256" key="2">
    <source>
        <dbReference type="ARBA" id="ARBA00022723"/>
    </source>
</evidence>
<protein>
    <recommendedName>
        <fullName evidence="6">Xylanolytic transcriptional activator regulatory domain-containing protein</fullName>
    </recommendedName>
</protein>
<keyword evidence="3" id="KW-0238">DNA-binding</keyword>